<name>A0ACB6QWU0_9PLEO</name>
<keyword evidence="2" id="KW-1185">Reference proteome</keyword>
<proteinExistence type="predicted"/>
<evidence type="ECO:0000313" key="2">
    <source>
        <dbReference type="Proteomes" id="UP000799755"/>
    </source>
</evidence>
<sequence length="224" mass="25279">MDAILAGKAFLDFCILLSSIADTPYLLHAFSPLHARENQPEKLGATLPSFWSTLTFCGHSTSLFQRLQRKGHLDSGPKISGARTSFKAHHPRFETFRNDFLQSLTCFTPHLVSSQQLGWRSVFQPIGLPEFTSREWTAGAEGCSYIENWIFVRYCSDIKDGDAISFHSFSSFLRSSCGHRQPSVPHCLNKQGWSLPVFPSNKSRDLTDKEWTELLDQCTAECVI</sequence>
<gene>
    <name evidence="1" type="ORF">BDR25DRAFT_354696</name>
</gene>
<dbReference type="EMBL" id="MU003505">
    <property type="protein sequence ID" value="KAF2471464.1"/>
    <property type="molecule type" value="Genomic_DNA"/>
</dbReference>
<evidence type="ECO:0000313" key="1">
    <source>
        <dbReference type="EMBL" id="KAF2471464.1"/>
    </source>
</evidence>
<comment type="caution">
    <text evidence="1">The sequence shown here is derived from an EMBL/GenBank/DDBJ whole genome shotgun (WGS) entry which is preliminary data.</text>
</comment>
<dbReference type="Proteomes" id="UP000799755">
    <property type="component" value="Unassembled WGS sequence"/>
</dbReference>
<protein>
    <submittedName>
        <fullName evidence="1">Uncharacterized protein</fullName>
    </submittedName>
</protein>
<accession>A0ACB6QWU0</accession>
<reference evidence="1" key="1">
    <citation type="journal article" date="2020" name="Stud. Mycol.">
        <title>101 Dothideomycetes genomes: a test case for predicting lifestyles and emergence of pathogens.</title>
        <authorList>
            <person name="Haridas S."/>
            <person name="Albert R."/>
            <person name="Binder M."/>
            <person name="Bloem J."/>
            <person name="Labutti K."/>
            <person name="Salamov A."/>
            <person name="Andreopoulos B."/>
            <person name="Baker S."/>
            <person name="Barry K."/>
            <person name="Bills G."/>
            <person name="Bluhm B."/>
            <person name="Cannon C."/>
            <person name="Castanera R."/>
            <person name="Culley D."/>
            <person name="Daum C."/>
            <person name="Ezra D."/>
            <person name="Gonzalez J."/>
            <person name="Henrissat B."/>
            <person name="Kuo A."/>
            <person name="Liang C."/>
            <person name="Lipzen A."/>
            <person name="Lutzoni F."/>
            <person name="Magnuson J."/>
            <person name="Mondo S."/>
            <person name="Nolan M."/>
            <person name="Ohm R."/>
            <person name="Pangilinan J."/>
            <person name="Park H.-J."/>
            <person name="Ramirez L."/>
            <person name="Alfaro M."/>
            <person name="Sun H."/>
            <person name="Tritt A."/>
            <person name="Yoshinaga Y."/>
            <person name="Zwiers L.-H."/>
            <person name="Turgeon B."/>
            <person name="Goodwin S."/>
            <person name="Spatafora J."/>
            <person name="Crous P."/>
            <person name="Grigoriev I."/>
        </authorList>
    </citation>
    <scope>NUCLEOTIDE SEQUENCE</scope>
    <source>
        <strain evidence="1">ATCC 200398</strain>
    </source>
</reference>
<organism evidence="1 2">
    <name type="scientific">Lindgomyces ingoldianus</name>
    <dbReference type="NCBI Taxonomy" id="673940"/>
    <lineage>
        <taxon>Eukaryota</taxon>
        <taxon>Fungi</taxon>
        <taxon>Dikarya</taxon>
        <taxon>Ascomycota</taxon>
        <taxon>Pezizomycotina</taxon>
        <taxon>Dothideomycetes</taxon>
        <taxon>Pleosporomycetidae</taxon>
        <taxon>Pleosporales</taxon>
        <taxon>Lindgomycetaceae</taxon>
        <taxon>Lindgomyces</taxon>
    </lineage>
</organism>